<dbReference type="InterPro" id="IPR008912">
    <property type="entry name" value="Uncharacterised_CoxE"/>
</dbReference>
<dbReference type="Proteomes" id="UP000223913">
    <property type="component" value="Unassembled WGS sequence"/>
</dbReference>
<name>A0A2D0N5D0_FLAN2</name>
<organism evidence="1 2">
    <name type="scientific">Flavilitoribacter nigricans (strain ATCC 23147 / DSM 23189 / NBRC 102662 / NCIMB 1420 / SS-2)</name>
    <name type="common">Lewinella nigricans</name>
    <dbReference type="NCBI Taxonomy" id="1122177"/>
    <lineage>
        <taxon>Bacteria</taxon>
        <taxon>Pseudomonadati</taxon>
        <taxon>Bacteroidota</taxon>
        <taxon>Saprospiria</taxon>
        <taxon>Saprospirales</taxon>
        <taxon>Lewinellaceae</taxon>
        <taxon>Flavilitoribacter</taxon>
    </lineage>
</organism>
<comment type="caution">
    <text evidence="1">The sequence shown here is derived from an EMBL/GenBank/DDBJ whole genome shotgun (WGS) entry which is preliminary data.</text>
</comment>
<dbReference type="Gene3D" id="3.40.50.410">
    <property type="entry name" value="von Willebrand factor, type A domain"/>
    <property type="match status" value="1"/>
</dbReference>
<dbReference type="InterPro" id="IPR050458">
    <property type="entry name" value="LolB"/>
</dbReference>
<dbReference type="PANTHER" id="PTHR30634:SF16">
    <property type="entry name" value="OUTER-MEMBRANE LIPOPROTEIN LOLB"/>
    <property type="match status" value="1"/>
</dbReference>
<gene>
    <name evidence="1" type="ORF">CRP01_25395</name>
</gene>
<dbReference type="PANTHER" id="PTHR30634">
    <property type="entry name" value="OUTER MEMBRANE LOLAB LIPOPROTEIN INSERTION APPARATUS"/>
    <property type="match status" value="1"/>
</dbReference>
<dbReference type="RefSeq" id="WP_099152925.1">
    <property type="nucleotide sequence ID" value="NZ_PDUD01000030.1"/>
</dbReference>
<sequence>MSKDKSTEEHLQRWRLILGQSADPAEETSLSEEQVGMDRVLTALYDSDRRGGLGSSSPNVNRWLGDIRKYFPRPVVQLIQKDALDRLGLEKLLLEPELLGTLEVDVHLAATLLSLNKVLPDESRETAREVVRRVCEQLEKRLRPALQTAINGVINRAVRNRRPRHNEINWPRTIRRNLKHYQPKWKTIIPEQLIGYGRKGPHLKHIILLMDQSGSMASSVVHTGVIACILASLRSVKTRVVAFDTSVVDLSEQLHDPVDLLFGVQLGGGTDINQAMAYAQDLVTNPQDTIVVLISDLFEGGPSEQMMQRIAHLNRIGCQFIALLALNDEGAPVFNKDVAQDLAVLGIPAFACTPDLFPDLMAAAIQKQDIRQWLGTQRVEVKN</sequence>
<evidence type="ECO:0000313" key="2">
    <source>
        <dbReference type="Proteomes" id="UP000223913"/>
    </source>
</evidence>
<dbReference type="EMBL" id="PDUD01000030">
    <property type="protein sequence ID" value="PHN03598.1"/>
    <property type="molecule type" value="Genomic_DNA"/>
</dbReference>
<dbReference type="InterPro" id="IPR036465">
    <property type="entry name" value="vWFA_dom_sf"/>
</dbReference>
<keyword evidence="2" id="KW-1185">Reference proteome</keyword>
<reference evidence="1 2" key="1">
    <citation type="submission" date="2017-10" db="EMBL/GenBank/DDBJ databases">
        <title>The draft genome sequence of Lewinella nigricans NBRC 102662.</title>
        <authorList>
            <person name="Wang K."/>
        </authorList>
    </citation>
    <scope>NUCLEOTIDE SEQUENCE [LARGE SCALE GENOMIC DNA]</scope>
    <source>
        <strain evidence="1 2">NBRC 102662</strain>
    </source>
</reference>
<evidence type="ECO:0000313" key="1">
    <source>
        <dbReference type="EMBL" id="PHN03598.1"/>
    </source>
</evidence>
<protein>
    <recommendedName>
        <fullName evidence="3">VWA domain-containing protein</fullName>
    </recommendedName>
</protein>
<evidence type="ECO:0008006" key="3">
    <source>
        <dbReference type="Google" id="ProtNLM"/>
    </source>
</evidence>
<dbReference type="Pfam" id="PF05762">
    <property type="entry name" value="VWA_CoxE"/>
    <property type="match status" value="1"/>
</dbReference>
<dbReference type="SUPFAM" id="SSF53300">
    <property type="entry name" value="vWA-like"/>
    <property type="match status" value="1"/>
</dbReference>
<proteinExistence type="predicted"/>
<accession>A0A2D0N5D0</accession>
<dbReference type="OrthoDB" id="9789979at2"/>
<dbReference type="AlphaFoldDB" id="A0A2D0N5D0"/>